<dbReference type="OrthoDB" id="10574087at2759"/>
<evidence type="ECO:0000313" key="3">
    <source>
        <dbReference type="Proteomes" id="UP001151529"/>
    </source>
</evidence>
<sequence>MAKRKANKKSPSSSSRPPPSRPALPLDEVILGLPSPTKKHARHSSLHPPPHSLALVLTPKKLKGPIQVFSPELGATGTAPGCVDHPQQIAPPQPPSPKIPATVSSPKLALSPVELSSAEDSEDEDTSSCHSDSSSHYGSTDLATSKHIARQPSPASSAPVDSEEVPATSPPAKADVGRNVQVSAGAGTLPTFAAIASPLVDAGLQDPMVCEAATDWEPVPKKLISNRQPKMKAIGSGPAEGSALGKVSAAAKGKSVEAAGIGSVDTGLMASGSVSAGSTKGMDCEVLKGKSKGLFRMLQLQLI</sequence>
<feature type="region of interest" description="Disordered" evidence="1">
    <location>
        <begin position="68"/>
        <end position="178"/>
    </location>
</feature>
<proteinExistence type="predicted"/>
<dbReference type="AlphaFoldDB" id="A0A9Q0P9I2"/>
<comment type="caution">
    <text evidence="2">The sequence shown here is derived from an EMBL/GenBank/DDBJ whole genome shotgun (WGS) entry which is preliminary data.</text>
</comment>
<dbReference type="Proteomes" id="UP001151529">
    <property type="component" value="Chromosome 17"/>
</dbReference>
<protein>
    <submittedName>
        <fullName evidence="2">Uncharacterized protein</fullName>
    </submittedName>
</protein>
<feature type="compositionally biased region" description="Pro residues" evidence="1">
    <location>
        <begin position="89"/>
        <end position="98"/>
    </location>
</feature>
<keyword evidence="3" id="KW-1185">Reference proteome</keyword>
<evidence type="ECO:0000256" key="1">
    <source>
        <dbReference type="SAM" id="MobiDB-lite"/>
    </source>
</evidence>
<name>A0A9Q0P9I2_SALVM</name>
<accession>A0A9Q0P9I2</accession>
<reference evidence="2" key="1">
    <citation type="submission" date="2022-11" db="EMBL/GenBank/DDBJ databases">
        <authorList>
            <person name="Hyden B.L."/>
            <person name="Feng K."/>
            <person name="Yates T."/>
            <person name="Jawdy S."/>
            <person name="Smart L.B."/>
            <person name="Muchero W."/>
        </authorList>
    </citation>
    <scope>NUCLEOTIDE SEQUENCE</scope>
    <source>
        <tissue evidence="2">Shoot tip</tissue>
    </source>
</reference>
<reference evidence="2" key="2">
    <citation type="journal article" date="2023" name="Int. J. Mol. Sci.">
        <title>De Novo Assembly and Annotation of 11 Diverse Shrub Willow (Salix) Genomes Reveals Novel Gene Organization in Sex-Linked Regions.</title>
        <authorList>
            <person name="Hyden B."/>
            <person name="Feng K."/>
            <person name="Yates T.B."/>
            <person name="Jawdy S."/>
            <person name="Cereghino C."/>
            <person name="Smart L.B."/>
            <person name="Muchero W."/>
        </authorList>
    </citation>
    <scope>NUCLEOTIDE SEQUENCE [LARGE SCALE GENOMIC DNA]</scope>
    <source>
        <tissue evidence="2">Shoot tip</tissue>
    </source>
</reference>
<organism evidence="2 3">
    <name type="scientific">Salix viminalis</name>
    <name type="common">Common osier</name>
    <name type="synonym">Basket willow</name>
    <dbReference type="NCBI Taxonomy" id="40686"/>
    <lineage>
        <taxon>Eukaryota</taxon>
        <taxon>Viridiplantae</taxon>
        <taxon>Streptophyta</taxon>
        <taxon>Embryophyta</taxon>
        <taxon>Tracheophyta</taxon>
        <taxon>Spermatophyta</taxon>
        <taxon>Magnoliopsida</taxon>
        <taxon>eudicotyledons</taxon>
        <taxon>Gunneridae</taxon>
        <taxon>Pentapetalae</taxon>
        <taxon>rosids</taxon>
        <taxon>fabids</taxon>
        <taxon>Malpighiales</taxon>
        <taxon>Salicaceae</taxon>
        <taxon>Saliceae</taxon>
        <taxon>Salix</taxon>
    </lineage>
</organism>
<feature type="compositionally biased region" description="Acidic residues" evidence="1">
    <location>
        <begin position="117"/>
        <end position="126"/>
    </location>
</feature>
<gene>
    <name evidence="2" type="ORF">OIU85_007410</name>
</gene>
<dbReference type="EMBL" id="JAPFFL010000013">
    <property type="protein sequence ID" value="KAJ6683714.1"/>
    <property type="molecule type" value="Genomic_DNA"/>
</dbReference>
<feature type="region of interest" description="Disordered" evidence="1">
    <location>
        <begin position="1"/>
        <end position="52"/>
    </location>
</feature>
<evidence type="ECO:0000313" key="2">
    <source>
        <dbReference type="EMBL" id="KAJ6683714.1"/>
    </source>
</evidence>